<dbReference type="InterPro" id="IPR029061">
    <property type="entry name" value="THDP-binding"/>
</dbReference>
<comment type="subunit">
    <text evidence="2">Homodimer. Part of the 2-oxoglutarate dehydrogenase (OGDH) complex composed of E1 (2-oxoglutarate dehydrogenase), E2 (dihydrolipoamide succinyltransferase) and E3 (dihydrolipoamide dehydrogenase); the complex contains multiple copies of the three enzymatic components (E1, E2 and E3).</text>
</comment>
<evidence type="ECO:0000256" key="5">
    <source>
        <dbReference type="ARBA" id="ARBA00023052"/>
    </source>
</evidence>
<feature type="compositionally biased region" description="Low complexity" evidence="7">
    <location>
        <begin position="80"/>
        <end position="93"/>
    </location>
</feature>
<dbReference type="Pfam" id="PF00676">
    <property type="entry name" value="E1_dh"/>
    <property type="match status" value="1"/>
</dbReference>
<dbReference type="PIRSF" id="PIRSF000157">
    <property type="entry name" value="Oxoglu_dh_E1"/>
    <property type="match status" value="1"/>
</dbReference>
<dbReference type="InterPro" id="IPR042179">
    <property type="entry name" value="KGD_C_sf"/>
</dbReference>
<sequence length="959" mass="107004">MSEPTKQGPNTLSLPFVEALYADYLRDSASVPPAWREYFSEIGETNGFAARPQLYPSFPPRRLYGRARSFAESLEPDGNGASAPSASAPAAGPRVERRAAAAAEADAAFARSAEALFRSFRARGHLIARIDPLGAPRPTLPDLKPEYFGFTERDLDRPVADSIAGGSQATLRQVLDRLRRTYCGSVGVQFLHIEDTKIREWLQDHMERAENRARPSREEQLRILQRLTEAAVFEEFIQKKYIGSKSFSVEGSETLIALLDLAIDIGAAHGLSEIVLGMAHRGRLNVLANILGKPPRQIFREFEDADPELYLGQGDVKYHLGYSVDVTTASGHPMHLSLCYNPSHLEYVNPVALGRMRAKQDRVGDEARERGMVLLIHGDAAFAGEGVVQEVLNMSQLRGYKVGGTLHVIVNNQIGFTTPPEEGRSTPYATDVARMLQVPIFHVNGEDPEAVASVVKLSLEFRRQFKRDVVIDLYGYRRHGHNEGDEPAFTQPELYREIARRKPVHELYREELIREGRITQEEADEIGRRMRERLEEELAHARNGDKKAPIDGPSGIWKKFEGGPDASVPEAKTGVDPRRLREILESTANVPEGFHPHPKIKRGLEVRRQMARGEKPLDWSAAEAAAFGALAIEGSRIRLSGQDTARGTFSQRHAVLHDVEDGHTYVPLQNLSPGQAPVEIINSPLSEVGVLGFEFGYSIEWPDGLIAWEAQFGDFVNAAQVIIDQFLAGSEEKWRRLSGLVLLLPHGLEGMGSEHSSARLERFLDLAARDNLQVVYPSTPAQYFHCLRRQVVRPWRKPLVVMTPKSLLRHPACVSPLEDLARGRFERVLPDATILPAKAKRVLLCTGKIYYELLEKRQTLGRVDTPIARLEQLYPLPEELLRSLLDGYPDGTPVYWVQEEPENMGAWRYIRARFGESLFGRFPLHGISRPEAATPASGALSSHKVEQERLLSAAFGGAR</sequence>
<evidence type="ECO:0000256" key="3">
    <source>
        <dbReference type="ARBA" id="ARBA00012280"/>
    </source>
</evidence>
<dbReference type="SMART" id="SM00861">
    <property type="entry name" value="Transket_pyr"/>
    <property type="match status" value="1"/>
</dbReference>
<evidence type="ECO:0000259" key="8">
    <source>
        <dbReference type="SMART" id="SM00861"/>
    </source>
</evidence>
<evidence type="ECO:0000256" key="7">
    <source>
        <dbReference type="SAM" id="MobiDB-lite"/>
    </source>
</evidence>
<dbReference type="Pfam" id="PF02779">
    <property type="entry name" value="Transket_pyr"/>
    <property type="match status" value="1"/>
</dbReference>
<name>A0A538THK8_UNCEI</name>
<dbReference type="NCBIfam" id="NF006914">
    <property type="entry name" value="PRK09404.1"/>
    <property type="match status" value="1"/>
</dbReference>
<dbReference type="GO" id="GO:0005829">
    <property type="term" value="C:cytosol"/>
    <property type="evidence" value="ECO:0007669"/>
    <property type="project" value="TreeGrafter"/>
</dbReference>
<dbReference type="GO" id="GO:0006099">
    <property type="term" value="P:tricarboxylic acid cycle"/>
    <property type="evidence" value="ECO:0007669"/>
    <property type="project" value="TreeGrafter"/>
</dbReference>
<dbReference type="Proteomes" id="UP000317691">
    <property type="component" value="Unassembled WGS sequence"/>
</dbReference>
<evidence type="ECO:0000256" key="2">
    <source>
        <dbReference type="ARBA" id="ARBA00011301"/>
    </source>
</evidence>
<accession>A0A538THK8</accession>
<keyword evidence="4 9" id="KW-0560">Oxidoreductase</keyword>
<dbReference type="InterPro" id="IPR005475">
    <property type="entry name" value="Transketolase-like_Pyr-bd"/>
</dbReference>
<proteinExistence type="predicted"/>
<dbReference type="Gene3D" id="3.40.50.11610">
    <property type="entry name" value="Multifunctional 2-oxoglutarate metabolism enzyme, C-terminal domain"/>
    <property type="match status" value="1"/>
</dbReference>
<gene>
    <name evidence="9" type="ORF">E6K79_10690</name>
</gene>
<comment type="cofactor">
    <cofactor evidence="1">
        <name>thiamine diphosphate</name>
        <dbReference type="ChEBI" id="CHEBI:58937"/>
    </cofactor>
</comment>
<dbReference type="Gene3D" id="3.40.50.970">
    <property type="match status" value="1"/>
</dbReference>
<dbReference type="NCBIfam" id="NF008907">
    <property type="entry name" value="PRK12270.1"/>
    <property type="match status" value="1"/>
</dbReference>
<dbReference type="CDD" id="cd02016">
    <property type="entry name" value="TPP_E1_OGDC_like"/>
    <property type="match status" value="1"/>
</dbReference>
<feature type="region of interest" description="Disordered" evidence="7">
    <location>
        <begin position="74"/>
        <end position="95"/>
    </location>
</feature>
<feature type="domain" description="Transketolase-like pyrimidine-binding" evidence="8">
    <location>
        <begin position="617"/>
        <end position="810"/>
    </location>
</feature>
<dbReference type="Gene3D" id="3.40.50.12470">
    <property type="match status" value="1"/>
</dbReference>
<protein>
    <recommendedName>
        <fullName evidence="3">oxoglutarate dehydrogenase (succinyl-transferring)</fullName>
        <ecNumber evidence="3">1.2.4.2</ecNumber>
    </recommendedName>
</protein>
<dbReference type="PANTHER" id="PTHR23152">
    <property type="entry name" value="2-OXOGLUTARATE DEHYDROGENASE"/>
    <property type="match status" value="1"/>
</dbReference>
<dbReference type="FunFam" id="3.40.50.12470:FF:000009">
    <property type="entry name" value="2-oxoglutarate dehydrogenase E1 component"/>
    <property type="match status" value="1"/>
</dbReference>
<evidence type="ECO:0000313" key="10">
    <source>
        <dbReference type="Proteomes" id="UP000317691"/>
    </source>
</evidence>
<evidence type="ECO:0000256" key="4">
    <source>
        <dbReference type="ARBA" id="ARBA00023002"/>
    </source>
</evidence>
<dbReference type="InterPro" id="IPR031717">
    <property type="entry name" value="ODO-1/KGD_C"/>
</dbReference>
<dbReference type="InterPro" id="IPR011603">
    <property type="entry name" value="2oxoglutarate_DH_E1"/>
</dbReference>
<comment type="caution">
    <text evidence="9">The sequence shown here is derived from an EMBL/GenBank/DDBJ whole genome shotgun (WGS) entry which is preliminary data.</text>
</comment>
<dbReference type="GO" id="GO:0045252">
    <property type="term" value="C:oxoglutarate dehydrogenase complex"/>
    <property type="evidence" value="ECO:0007669"/>
    <property type="project" value="TreeGrafter"/>
</dbReference>
<dbReference type="Gene3D" id="1.10.287.1150">
    <property type="entry name" value="TPP helical domain"/>
    <property type="match status" value="1"/>
</dbReference>
<dbReference type="GO" id="GO:0006096">
    <property type="term" value="P:glycolytic process"/>
    <property type="evidence" value="ECO:0007669"/>
    <property type="project" value="UniProtKB-KW"/>
</dbReference>
<evidence type="ECO:0000256" key="6">
    <source>
        <dbReference type="ARBA" id="ARBA00023152"/>
    </source>
</evidence>
<keyword evidence="5" id="KW-0786">Thiamine pyrophosphate</keyword>
<dbReference type="NCBIfam" id="TIGR00239">
    <property type="entry name" value="2oxo_dh_E1"/>
    <property type="match status" value="1"/>
</dbReference>
<evidence type="ECO:0000313" key="9">
    <source>
        <dbReference type="EMBL" id="TMQ63106.1"/>
    </source>
</evidence>
<dbReference type="InterPro" id="IPR032106">
    <property type="entry name" value="2-oxogl_dehyd_N"/>
</dbReference>
<organism evidence="9 10">
    <name type="scientific">Eiseniibacteriota bacterium</name>
    <dbReference type="NCBI Taxonomy" id="2212470"/>
    <lineage>
        <taxon>Bacteria</taxon>
        <taxon>Candidatus Eiseniibacteriota</taxon>
    </lineage>
</organism>
<dbReference type="AlphaFoldDB" id="A0A538THK8"/>
<dbReference type="PANTHER" id="PTHR23152:SF4">
    <property type="entry name" value="2-OXOADIPATE DEHYDROGENASE COMPLEX COMPONENT E1"/>
    <property type="match status" value="1"/>
</dbReference>
<dbReference type="Pfam" id="PF16078">
    <property type="entry name" value="2-oxogl_dehyd_N"/>
    <property type="match status" value="1"/>
</dbReference>
<dbReference type="GO" id="GO:0004591">
    <property type="term" value="F:oxoglutarate dehydrogenase (succinyl-transferring) activity"/>
    <property type="evidence" value="ECO:0007669"/>
    <property type="project" value="UniProtKB-EC"/>
</dbReference>
<dbReference type="Pfam" id="PF16870">
    <property type="entry name" value="OxoGdeHyase_C"/>
    <property type="match status" value="1"/>
</dbReference>
<dbReference type="SUPFAM" id="SSF52518">
    <property type="entry name" value="Thiamin diphosphate-binding fold (THDP-binding)"/>
    <property type="match status" value="2"/>
</dbReference>
<dbReference type="GO" id="GO:0030976">
    <property type="term" value="F:thiamine pyrophosphate binding"/>
    <property type="evidence" value="ECO:0007669"/>
    <property type="project" value="InterPro"/>
</dbReference>
<keyword evidence="6" id="KW-0324">Glycolysis</keyword>
<dbReference type="EMBL" id="VBOZ01000033">
    <property type="protein sequence ID" value="TMQ63106.1"/>
    <property type="molecule type" value="Genomic_DNA"/>
</dbReference>
<reference evidence="9 10" key="1">
    <citation type="journal article" date="2019" name="Nat. Microbiol.">
        <title>Mediterranean grassland soil C-N compound turnover is dependent on rainfall and depth, and is mediated by genomically divergent microorganisms.</title>
        <authorList>
            <person name="Diamond S."/>
            <person name="Andeer P.F."/>
            <person name="Li Z."/>
            <person name="Crits-Christoph A."/>
            <person name="Burstein D."/>
            <person name="Anantharaman K."/>
            <person name="Lane K.R."/>
            <person name="Thomas B.C."/>
            <person name="Pan C."/>
            <person name="Northen T.R."/>
            <person name="Banfield J.F."/>
        </authorList>
    </citation>
    <scope>NUCLEOTIDE SEQUENCE [LARGE SCALE GENOMIC DNA]</scope>
    <source>
        <strain evidence="9">WS_9</strain>
    </source>
</reference>
<evidence type="ECO:0000256" key="1">
    <source>
        <dbReference type="ARBA" id="ARBA00001964"/>
    </source>
</evidence>
<dbReference type="InterPro" id="IPR001017">
    <property type="entry name" value="DH_E1"/>
</dbReference>
<dbReference type="EC" id="1.2.4.2" evidence="3"/>